<accession>A0ABW2J4S7</accession>
<organism evidence="1 2">
    <name type="scientific">Herminiimonas aquatilis</name>
    <dbReference type="NCBI Taxonomy" id="345342"/>
    <lineage>
        <taxon>Bacteria</taxon>
        <taxon>Pseudomonadati</taxon>
        <taxon>Pseudomonadota</taxon>
        <taxon>Betaproteobacteria</taxon>
        <taxon>Burkholderiales</taxon>
        <taxon>Oxalobacteraceae</taxon>
        <taxon>Herminiimonas</taxon>
    </lineage>
</organism>
<evidence type="ECO:0000313" key="1">
    <source>
        <dbReference type="EMBL" id="MFC7298495.1"/>
    </source>
</evidence>
<evidence type="ECO:0008006" key="3">
    <source>
        <dbReference type="Google" id="ProtNLM"/>
    </source>
</evidence>
<keyword evidence="2" id="KW-1185">Reference proteome</keyword>
<proteinExistence type="predicted"/>
<dbReference type="Proteomes" id="UP001596379">
    <property type="component" value="Unassembled WGS sequence"/>
</dbReference>
<reference evidence="2" key="1">
    <citation type="journal article" date="2019" name="Int. J. Syst. Evol. Microbiol.">
        <title>The Global Catalogue of Microorganisms (GCM) 10K type strain sequencing project: providing services to taxonomists for standard genome sequencing and annotation.</title>
        <authorList>
            <consortium name="The Broad Institute Genomics Platform"/>
            <consortium name="The Broad Institute Genome Sequencing Center for Infectious Disease"/>
            <person name="Wu L."/>
            <person name="Ma J."/>
        </authorList>
    </citation>
    <scope>NUCLEOTIDE SEQUENCE [LARGE SCALE GENOMIC DNA]</scope>
    <source>
        <strain evidence="2">CCUG 36956</strain>
    </source>
</reference>
<protein>
    <recommendedName>
        <fullName evidence="3">HNH endonuclease</fullName>
    </recommendedName>
</protein>
<name>A0ABW2J4S7_9BURK</name>
<gene>
    <name evidence="1" type="ORF">ACFQO0_08610</name>
</gene>
<evidence type="ECO:0000313" key="2">
    <source>
        <dbReference type="Proteomes" id="UP001596379"/>
    </source>
</evidence>
<comment type="caution">
    <text evidence="1">The sequence shown here is derived from an EMBL/GenBank/DDBJ whole genome shotgun (WGS) entry which is preliminary data.</text>
</comment>
<dbReference type="RefSeq" id="WP_382233669.1">
    <property type="nucleotide sequence ID" value="NZ_JBHTCC010000001.1"/>
</dbReference>
<dbReference type="EMBL" id="JBHTCC010000001">
    <property type="protein sequence ID" value="MFC7298495.1"/>
    <property type="molecule type" value="Genomic_DNA"/>
</dbReference>
<sequence>MSVPMCVICGEKAALSGKGDHVPPKNIYTKSERTSAKFDFHTVPACLECNGGGSKYDEHLKIVIGISTGDSRDHQEELVDSISRTIGHNKRIASEVFSTAEHVLLQQPSGDPKPMVAITFDFNHFKTAIQRICRAMYWRISGEILHKNAEIELENVMTNDKEFTVLSVERFHHFNGDTFLCKLVHLDKRTSLMVLLFFGSHPVFVRIKLPECAQ</sequence>